<evidence type="ECO:0000313" key="3">
    <source>
        <dbReference type="EMBL" id="KAF4453833.1"/>
    </source>
</evidence>
<keyword evidence="4" id="KW-1185">Reference proteome</keyword>
<dbReference type="Proteomes" id="UP000605986">
    <property type="component" value="Unassembled WGS sequence"/>
</dbReference>
<protein>
    <submittedName>
        <fullName evidence="3">Chromosome segregation protein smc</fullName>
    </submittedName>
</protein>
<keyword evidence="1" id="KW-0175">Coiled coil</keyword>
<organism evidence="3 4">
    <name type="scientific">Fusarium austroafricanum</name>
    <dbReference type="NCBI Taxonomy" id="2364996"/>
    <lineage>
        <taxon>Eukaryota</taxon>
        <taxon>Fungi</taxon>
        <taxon>Dikarya</taxon>
        <taxon>Ascomycota</taxon>
        <taxon>Pezizomycotina</taxon>
        <taxon>Sordariomycetes</taxon>
        <taxon>Hypocreomycetidae</taxon>
        <taxon>Hypocreales</taxon>
        <taxon>Nectriaceae</taxon>
        <taxon>Fusarium</taxon>
        <taxon>Fusarium concolor species complex</taxon>
    </lineage>
</organism>
<accession>A0A8H4KQC5</accession>
<evidence type="ECO:0000313" key="4">
    <source>
        <dbReference type="Proteomes" id="UP000605986"/>
    </source>
</evidence>
<reference evidence="3" key="1">
    <citation type="submission" date="2020-01" db="EMBL/GenBank/DDBJ databases">
        <title>Identification and distribution of gene clusters putatively required for synthesis of sphingolipid metabolism inhibitors in phylogenetically diverse species of the filamentous fungus Fusarium.</title>
        <authorList>
            <person name="Kim H.-S."/>
            <person name="Busman M."/>
            <person name="Brown D.W."/>
            <person name="Divon H."/>
            <person name="Uhlig S."/>
            <person name="Proctor R.H."/>
        </authorList>
    </citation>
    <scope>NUCLEOTIDE SEQUENCE</scope>
    <source>
        <strain evidence="3">NRRL 53441</strain>
    </source>
</reference>
<dbReference type="OrthoDB" id="3918393at2759"/>
<dbReference type="AlphaFoldDB" id="A0A8H4KQC5"/>
<gene>
    <name evidence="3" type="ORF">F53441_3519</name>
</gene>
<feature type="compositionally biased region" description="Polar residues" evidence="2">
    <location>
        <begin position="66"/>
        <end position="84"/>
    </location>
</feature>
<evidence type="ECO:0000256" key="2">
    <source>
        <dbReference type="SAM" id="MobiDB-lite"/>
    </source>
</evidence>
<feature type="region of interest" description="Disordered" evidence="2">
    <location>
        <begin position="23"/>
        <end position="161"/>
    </location>
</feature>
<evidence type="ECO:0000256" key="1">
    <source>
        <dbReference type="SAM" id="Coils"/>
    </source>
</evidence>
<sequence length="413" mass="46258">MRNRLLKKDFSIHKDAVNAAATIASKSTEPHAPSLDEEKTLTPVSTGSINSMKSRNPASLKPAVARSSTIRSVRSFDGSESSPESKYSNFSSSMNSTTSALSNSNSDSNLHSHQTPVKTKTENDTHTTPSRWSTGAARVVEPTPEPDATMSEGVEGTDGHWDSTIGKAGLGKTGRVINKLVSDNEALKRDIKIERLKADEAKQAAKLVEDKLERMVSDYESRLLEANVTKTLLARKERQVETLQQTIELEKKKATDALSREKTWKDEVDKTKKDTTIQVEEATSYAQLMEGRYNAISSHWQDQGEEVKRAVSKMKSEIDQLNEERRADDDKIQTLRDLCDQQDGNIKQLRHEKEEIARMFEEYKKSQEQGLKGIKTNARLREDEQEALLEASRQTLNKLKWALNVKANVKGAQ</sequence>
<feature type="coiled-coil region" evidence="1">
    <location>
        <begin position="184"/>
        <end position="253"/>
    </location>
</feature>
<name>A0A8H4KQC5_9HYPO</name>
<comment type="caution">
    <text evidence="3">The sequence shown here is derived from an EMBL/GenBank/DDBJ whole genome shotgun (WGS) entry which is preliminary data.</text>
</comment>
<feature type="coiled-coil region" evidence="1">
    <location>
        <begin position="304"/>
        <end position="369"/>
    </location>
</feature>
<proteinExistence type="predicted"/>
<feature type="compositionally biased region" description="Low complexity" evidence="2">
    <location>
        <begin position="85"/>
        <end position="112"/>
    </location>
</feature>
<dbReference type="EMBL" id="JAADJG010000140">
    <property type="protein sequence ID" value="KAF4453833.1"/>
    <property type="molecule type" value="Genomic_DNA"/>
</dbReference>
<feature type="compositionally biased region" description="Polar residues" evidence="2">
    <location>
        <begin position="42"/>
        <end position="57"/>
    </location>
</feature>